<name>A0AAD3RVL5_9RHOB</name>
<comment type="caution">
    <text evidence="4">The sequence shown here is derived from an EMBL/GenBank/DDBJ whole genome shotgun (WGS) entry which is preliminary data.</text>
</comment>
<dbReference type="Gene3D" id="3.40.50.2300">
    <property type="match status" value="1"/>
</dbReference>
<dbReference type="GO" id="GO:0000160">
    <property type="term" value="P:phosphorelay signal transduction system"/>
    <property type="evidence" value="ECO:0007669"/>
    <property type="project" value="InterPro"/>
</dbReference>
<reference evidence="4" key="1">
    <citation type="journal article" date="2014" name="Int. J. Syst. Evol. Microbiol.">
        <title>Complete genome sequence of Corynebacterium casei LMG S-19264T (=DSM 44701T), isolated from a smear-ripened cheese.</title>
        <authorList>
            <consortium name="US DOE Joint Genome Institute (JGI-PGF)"/>
            <person name="Walter F."/>
            <person name="Albersmeier A."/>
            <person name="Kalinowski J."/>
            <person name="Ruckert C."/>
        </authorList>
    </citation>
    <scope>NUCLEOTIDE SEQUENCE</scope>
    <source>
        <strain evidence="4">VKM B-2222</strain>
    </source>
</reference>
<keyword evidence="5" id="KW-1185">Reference proteome</keyword>
<feature type="domain" description="Response regulatory" evidence="3">
    <location>
        <begin position="28"/>
        <end position="141"/>
    </location>
</feature>
<dbReference type="PANTHER" id="PTHR44591">
    <property type="entry name" value="STRESS RESPONSE REGULATOR PROTEIN 1"/>
    <property type="match status" value="1"/>
</dbReference>
<dbReference type="SUPFAM" id="SSF52172">
    <property type="entry name" value="CheY-like"/>
    <property type="match status" value="1"/>
</dbReference>
<dbReference type="SMART" id="SM00448">
    <property type="entry name" value="REC"/>
    <property type="match status" value="1"/>
</dbReference>
<keyword evidence="1 2" id="KW-0597">Phosphoprotein</keyword>
<reference evidence="4" key="2">
    <citation type="submission" date="2023-01" db="EMBL/GenBank/DDBJ databases">
        <authorList>
            <person name="Sun Q."/>
            <person name="Evtushenko L."/>
        </authorList>
    </citation>
    <scope>NUCLEOTIDE SEQUENCE</scope>
    <source>
        <strain evidence="4">VKM B-2222</strain>
    </source>
</reference>
<dbReference type="Pfam" id="PF00072">
    <property type="entry name" value="Response_reg"/>
    <property type="match status" value="1"/>
</dbReference>
<evidence type="ECO:0000259" key="3">
    <source>
        <dbReference type="PROSITE" id="PS50110"/>
    </source>
</evidence>
<dbReference type="InterPro" id="IPR050595">
    <property type="entry name" value="Bact_response_regulator"/>
</dbReference>
<proteinExistence type="predicted"/>
<dbReference type="PROSITE" id="PS50110">
    <property type="entry name" value="RESPONSE_REGULATORY"/>
    <property type="match status" value="1"/>
</dbReference>
<dbReference type="InterPro" id="IPR001789">
    <property type="entry name" value="Sig_transdc_resp-reg_receiver"/>
</dbReference>
<dbReference type="EMBL" id="BSFH01000095">
    <property type="protein sequence ID" value="GLK65819.1"/>
    <property type="molecule type" value="Genomic_DNA"/>
</dbReference>
<evidence type="ECO:0000256" key="1">
    <source>
        <dbReference type="ARBA" id="ARBA00022553"/>
    </source>
</evidence>
<evidence type="ECO:0000313" key="5">
    <source>
        <dbReference type="Proteomes" id="UP001143349"/>
    </source>
</evidence>
<sequence length="243" mass="25932">MIEQELIGVHEISPWRAATPNRPLNGLTVLVVEDSRVACEAMRLLCLRSGARIRRADSIRSALRHLQTYRPDVVIIDMGLPDGDGADMIATISHSTQKVPVVLGISGDPQNREAALRAGADGFLAKPIENLAVFQQAILAALPPEAQPQGLRSLPNEVIAADAQALREDLTHVADVLARAGDTAAIDYIARFLAGVARSAHDRMLEDAATALARGHAQGQALATDLARISGLVQDRLAEARIS</sequence>
<organism evidence="4 5">
    <name type="scientific">Paracoccus kondratievae</name>
    <dbReference type="NCBI Taxonomy" id="135740"/>
    <lineage>
        <taxon>Bacteria</taxon>
        <taxon>Pseudomonadati</taxon>
        <taxon>Pseudomonadota</taxon>
        <taxon>Alphaproteobacteria</taxon>
        <taxon>Rhodobacterales</taxon>
        <taxon>Paracoccaceae</taxon>
        <taxon>Paracoccus</taxon>
    </lineage>
</organism>
<feature type="modified residue" description="4-aspartylphosphate" evidence="2">
    <location>
        <position position="77"/>
    </location>
</feature>
<dbReference type="AlphaFoldDB" id="A0AAD3RVL5"/>
<protein>
    <submittedName>
        <fullName evidence="4">Response regulator</fullName>
    </submittedName>
</protein>
<dbReference type="PANTHER" id="PTHR44591:SF20">
    <property type="entry name" value="PROTEIN PILH"/>
    <property type="match status" value="1"/>
</dbReference>
<evidence type="ECO:0000313" key="4">
    <source>
        <dbReference type="EMBL" id="GLK65819.1"/>
    </source>
</evidence>
<dbReference type="InterPro" id="IPR011006">
    <property type="entry name" value="CheY-like_superfamily"/>
</dbReference>
<dbReference type="RefSeq" id="WP_010392781.1">
    <property type="nucleotide sequence ID" value="NZ_BSFH01000095.1"/>
</dbReference>
<accession>A0AAD3RVL5</accession>
<dbReference type="Proteomes" id="UP001143349">
    <property type="component" value="Unassembled WGS sequence"/>
</dbReference>
<gene>
    <name evidence="4" type="ORF">GCM10017635_32960</name>
</gene>
<dbReference type="CDD" id="cd00156">
    <property type="entry name" value="REC"/>
    <property type="match status" value="1"/>
</dbReference>
<evidence type="ECO:0000256" key="2">
    <source>
        <dbReference type="PROSITE-ProRule" id="PRU00169"/>
    </source>
</evidence>